<organism evidence="2 3">
    <name type="scientific">Protopolystoma xenopodis</name>
    <dbReference type="NCBI Taxonomy" id="117903"/>
    <lineage>
        <taxon>Eukaryota</taxon>
        <taxon>Metazoa</taxon>
        <taxon>Spiralia</taxon>
        <taxon>Lophotrochozoa</taxon>
        <taxon>Platyhelminthes</taxon>
        <taxon>Monogenea</taxon>
        <taxon>Polyopisthocotylea</taxon>
        <taxon>Polystomatidea</taxon>
        <taxon>Polystomatidae</taxon>
        <taxon>Protopolystoma</taxon>
    </lineage>
</organism>
<evidence type="ECO:0000256" key="1">
    <source>
        <dbReference type="SAM" id="MobiDB-lite"/>
    </source>
</evidence>
<feature type="compositionally biased region" description="Polar residues" evidence="1">
    <location>
        <begin position="1"/>
        <end position="16"/>
    </location>
</feature>
<feature type="compositionally biased region" description="Polar residues" evidence="1">
    <location>
        <begin position="103"/>
        <end position="125"/>
    </location>
</feature>
<comment type="caution">
    <text evidence="2">The sequence shown here is derived from an EMBL/GenBank/DDBJ whole genome shotgun (WGS) entry which is preliminary data.</text>
</comment>
<sequence length="396" mass="39459">MGQQFLPSSTESSPGLPQSLGASGVSGVMASLLPGCQASSGFVFTSPPSAIPSVSASSNSVHSTHTNFARVGEFSLTELARPCCASGAPGLSGHSGLSGPRGQQSTGPSYRLSHSYSAQDASSLIHQQKQYQQQHQLHQPNCAFQPATPKLRYSSHHIHPAQQQGPLSHPPLPLPLHTAHVAHGQPLPQHLAYAALSQPHPGLCNASNLISGCSTPSQSRLGQLPPASGQRPNLMLNPLSPSTTAGTGLSGVAAPLATSGVTTGVAPIPGPAGPRSASSARMLATPASGSGPPVGPSCQPASGFVGSSLAAGPPASSVPGVTAPTASPSSSPAGPGLLLLPRPGGDMQVESNGPVLPGLVGPPSAGLCRFIPGHPGRFYANGEMASAAAASLLWPG</sequence>
<evidence type="ECO:0000313" key="3">
    <source>
        <dbReference type="Proteomes" id="UP000784294"/>
    </source>
</evidence>
<name>A0A3S4ZCC6_9PLAT</name>
<proteinExistence type="predicted"/>
<gene>
    <name evidence="2" type="ORF">PXEA_LOCUS1347</name>
</gene>
<feature type="region of interest" description="Disordered" evidence="1">
    <location>
        <begin position="1"/>
        <end position="21"/>
    </location>
</feature>
<feature type="compositionally biased region" description="Low complexity" evidence="1">
    <location>
        <begin position="91"/>
        <end position="102"/>
    </location>
</feature>
<keyword evidence="3" id="KW-1185">Reference proteome</keyword>
<accession>A0A3S4ZCC6</accession>
<feature type="compositionally biased region" description="Low complexity" evidence="1">
    <location>
        <begin position="126"/>
        <end position="137"/>
    </location>
</feature>
<feature type="region of interest" description="Disordered" evidence="1">
    <location>
        <begin position="215"/>
        <end position="250"/>
    </location>
</feature>
<feature type="region of interest" description="Disordered" evidence="1">
    <location>
        <begin position="91"/>
        <end position="137"/>
    </location>
</feature>
<protein>
    <submittedName>
        <fullName evidence="2">Uncharacterized protein</fullName>
    </submittedName>
</protein>
<dbReference type="Proteomes" id="UP000784294">
    <property type="component" value="Unassembled WGS sequence"/>
</dbReference>
<reference evidence="2" key="1">
    <citation type="submission" date="2018-11" db="EMBL/GenBank/DDBJ databases">
        <authorList>
            <consortium name="Pathogen Informatics"/>
        </authorList>
    </citation>
    <scope>NUCLEOTIDE SEQUENCE</scope>
</reference>
<feature type="region of interest" description="Disordered" evidence="1">
    <location>
        <begin position="262"/>
        <end position="297"/>
    </location>
</feature>
<feature type="region of interest" description="Disordered" evidence="1">
    <location>
        <begin position="312"/>
        <end position="336"/>
    </location>
</feature>
<dbReference type="AlphaFoldDB" id="A0A3S4ZCC6"/>
<dbReference type="EMBL" id="CAAALY010002722">
    <property type="protein sequence ID" value="VEL07907.1"/>
    <property type="molecule type" value="Genomic_DNA"/>
</dbReference>
<evidence type="ECO:0000313" key="2">
    <source>
        <dbReference type="EMBL" id="VEL07907.1"/>
    </source>
</evidence>